<dbReference type="InterPro" id="IPR001789">
    <property type="entry name" value="Sig_transdc_resp-reg_receiver"/>
</dbReference>
<dbReference type="RefSeq" id="WP_307632762.1">
    <property type="nucleotide sequence ID" value="NZ_JAPHEH010000001.1"/>
</dbReference>
<dbReference type="InterPro" id="IPR050595">
    <property type="entry name" value="Bact_response_regulator"/>
</dbReference>
<dbReference type="SMART" id="SM00448">
    <property type="entry name" value="REC"/>
    <property type="match status" value="1"/>
</dbReference>
<protein>
    <submittedName>
        <fullName evidence="4">Response regulator</fullName>
    </submittedName>
</protein>
<dbReference type="Gene3D" id="3.40.50.2300">
    <property type="match status" value="1"/>
</dbReference>
<keyword evidence="1 2" id="KW-0597">Phosphoprotein</keyword>
<evidence type="ECO:0000256" key="1">
    <source>
        <dbReference type="ARBA" id="ARBA00022553"/>
    </source>
</evidence>
<keyword evidence="5" id="KW-1185">Reference proteome</keyword>
<dbReference type="PANTHER" id="PTHR44591:SF23">
    <property type="entry name" value="CHEY SUBFAMILY"/>
    <property type="match status" value="1"/>
</dbReference>
<dbReference type="AlphaFoldDB" id="A0A9X4MNA0"/>
<dbReference type="Pfam" id="PF00072">
    <property type="entry name" value="Response_reg"/>
    <property type="match status" value="1"/>
</dbReference>
<evidence type="ECO:0000313" key="5">
    <source>
        <dbReference type="Proteomes" id="UP001154240"/>
    </source>
</evidence>
<dbReference type="PROSITE" id="PS50110">
    <property type="entry name" value="RESPONSE_REGULATORY"/>
    <property type="match status" value="1"/>
</dbReference>
<comment type="caution">
    <text evidence="4">The sequence shown here is derived from an EMBL/GenBank/DDBJ whole genome shotgun (WGS) entry which is preliminary data.</text>
</comment>
<dbReference type="GO" id="GO:0000160">
    <property type="term" value="P:phosphorelay signal transduction system"/>
    <property type="evidence" value="ECO:0007669"/>
    <property type="project" value="InterPro"/>
</dbReference>
<dbReference type="InterPro" id="IPR011006">
    <property type="entry name" value="CheY-like_superfamily"/>
</dbReference>
<gene>
    <name evidence="4" type="ORF">OLX77_06385</name>
</gene>
<proteinExistence type="predicted"/>
<reference evidence="4" key="1">
    <citation type="journal article" date="2022" name="bioRxiv">
        <title>Thiovibrio frasassiensisgen. nov., sp. nov., an autotrophic, elemental sulfur disproportionating bacterium isolated from sulfidic karst sediment, and proposal of Thiovibrionaceae fam. nov.</title>
        <authorList>
            <person name="Aronson H."/>
            <person name="Thomas C."/>
            <person name="Bhattacharyya M."/>
            <person name="Eckstein S."/>
            <person name="Jensen S."/>
            <person name="Barco R."/>
            <person name="Macalady J."/>
            <person name="Amend J."/>
        </authorList>
    </citation>
    <scope>NUCLEOTIDE SEQUENCE</scope>
    <source>
        <strain evidence="4">RS19-109</strain>
    </source>
</reference>
<name>A0A9X4MNA0_9BACT</name>
<evidence type="ECO:0000259" key="3">
    <source>
        <dbReference type="PROSITE" id="PS50110"/>
    </source>
</evidence>
<dbReference type="Proteomes" id="UP001154240">
    <property type="component" value="Unassembled WGS sequence"/>
</dbReference>
<accession>A0A9X4MNA0</accession>
<dbReference type="PANTHER" id="PTHR44591">
    <property type="entry name" value="STRESS RESPONSE REGULATOR PROTEIN 1"/>
    <property type="match status" value="1"/>
</dbReference>
<sequence length="126" mass="14121">MAQILVLDDVLDAGILIQRILQKKGHEVHVFHDEDEALRYVEKNQVDLAILDMNLRKMDGLDVLCEMQKSLPRLPAIMLTGLPKAEMAKQAFSLGAVAYCAKPIDKERLEERVAEALLEGADLPEQ</sequence>
<evidence type="ECO:0000313" key="4">
    <source>
        <dbReference type="EMBL" id="MDG4475787.1"/>
    </source>
</evidence>
<organism evidence="4 5">
    <name type="scientific">Thiovibrio frasassiensis</name>
    <dbReference type="NCBI Taxonomy" id="2984131"/>
    <lineage>
        <taxon>Bacteria</taxon>
        <taxon>Pseudomonadati</taxon>
        <taxon>Thermodesulfobacteriota</taxon>
        <taxon>Desulfobulbia</taxon>
        <taxon>Desulfobulbales</taxon>
        <taxon>Thiovibrionaceae</taxon>
        <taxon>Thiovibrio</taxon>
    </lineage>
</organism>
<evidence type="ECO:0000256" key="2">
    <source>
        <dbReference type="PROSITE-ProRule" id="PRU00169"/>
    </source>
</evidence>
<reference evidence="4" key="2">
    <citation type="submission" date="2022-10" db="EMBL/GenBank/DDBJ databases">
        <authorList>
            <person name="Aronson H.S."/>
        </authorList>
    </citation>
    <scope>NUCLEOTIDE SEQUENCE</scope>
    <source>
        <strain evidence="4">RS19-109</strain>
    </source>
</reference>
<dbReference type="EMBL" id="JAPHEH010000001">
    <property type="protein sequence ID" value="MDG4475787.1"/>
    <property type="molecule type" value="Genomic_DNA"/>
</dbReference>
<feature type="domain" description="Response regulatory" evidence="3">
    <location>
        <begin position="3"/>
        <end position="117"/>
    </location>
</feature>
<dbReference type="SUPFAM" id="SSF52172">
    <property type="entry name" value="CheY-like"/>
    <property type="match status" value="1"/>
</dbReference>
<dbReference type="CDD" id="cd00156">
    <property type="entry name" value="REC"/>
    <property type="match status" value="1"/>
</dbReference>
<feature type="modified residue" description="4-aspartylphosphate" evidence="2">
    <location>
        <position position="52"/>
    </location>
</feature>